<feature type="transmembrane region" description="Helical" evidence="3">
    <location>
        <begin position="155"/>
        <end position="188"/>
    </location>
</feature>
<dbReference type="CDD" id="cd01949">
    <property type="entry name" value="GGDEF"/>
    <property type="match status" value="1"/>
</dbReference>
<dbReference type="SMART" id="SM00267">
    <property type="entry name" value="GGDEF"/>
    <property type="match status" value="1"/>
</dbReference>
<dbReference type="GO" id="GO:0052621">
    <property type="term" value="F:diguanylate cyclase activity"/>
    <property type="evidence" value="ECO:0007669"/>
    <property type="project" value="UniProtKB-EC"/>
</dbReference>
<organism evidence="5 6">
    <name type="scientific">Rhizobium chutanense</name>
    <dbReference type="NCBI Taxonomy" id="2035448"/>
    <lineage>
        <taxon>Bacteria</taxon>
        <taxon>Pseudomonadati</taxon>
        <taxon>Pseudomonadota</taxon>
        <taxon>Alphaproteobacteria</taxon>
        <taxon>Hyphomicrobiales</taxon>
        <taxon>Rhizobiaceae</taxon>
        <taxon>Rhizobium/Agrobacterium group</taxon>
        <taxon>Rhizobium</taxon>
    </lineage>
</organism>
<dbReference type="InterPro" id="IPR029787">
    <property type="entry name" value="Nucleotide_cyclase"/>
</dbReference>
<dbReference type="EC" id="2.7.7.65" evidence="1"/>
<evidence type="ECO:0000313" key="6">
    <source>
        <dbReference type="Proteomes" id="UP000220768"/>
    </source>
</evidence>
<proteinExistence type="predicted"/>
<evidence type="ECO:0000313" key="5">
    <source>
        <dbReference type="EMBL" id="PDT02556.1"/>
    </source>
</evidence>
<keyword evidence="3" id="KW-0812">Transmembrane</keyword>
<feature type="transmembrane region" description="Helical" evidence="3">
    <location>
        <begin position="95"/>
        <end position="113"/>
    </location>
</feature>
<evidence type="ECO:0000259" key="4">
    <source>
        <dbReference type="PROSITE" id="PS50887"/>
    </source>
</evidence>
<keyword evidence="3" id="KW-1133">Transmembrane helix</keyword>
<dbReference type="InterPro" id="IPR050469">
    <property type="entry name" value="Diguanylate_Cyclase"/>
</dbReference>
<feature type="transmembrane region" description="Helical" evidence="3">
    <location>
        <begin position="120"/>
        <end position="143"/>
    </location>
</feature>
<dbReference type="NCBIfam" id="TIGR00254">
    <property type="entry name" value="GGDEF"/>
    <property type="match status" value="1"/>
</dbReference>
<evidence type="ECO:0000256" key="2">
    <source>
        <dbReference type="ARBA" id="ARBA00034247"/>
    </source>
</evidence>
<protein>
    <recommendedName>
        <fullName evidence="1">diguanylate cyclase</fullName>
        <ecNumber evidence="1">2.7.7.65</ecNumber>
    </recommendedName>
</protein>
<dbReference type="InterPro" id="IPR000160">
    <property type="entry name" value="GGDEF_dom"/>
</dbReference>
<name>A0A2A6J8T5_9HYPH</name>
<sequence>MDTERTTAPIKAVRASSRKPLQRLSPAIAEQVERLLGGRTRDIRLHGELARLFRERSWPRTAKIIRAWMVWVIVLDILTLALNAILLPAETVMSMLWPASILPPAALVAVLVFRRPHALWLQGVFILSTVFLILLSVALVGVNSGGEFYERHLTIMLFVAVTAIIIFPVPLGWAMAIGASALGLYLVFQLHNPGIEAGSALAGTLFFASGVAATIVARRTTTIFAQKTFLLELRDRSRLAELTDANSQLELLARTDPLTGVANRRSMMETLHHFWNEELKPTSGAAMLMCDLDDFKHLNDNLGHAEGDRCLVKVAGIIQSSMRDERDQVARYGGEEFLVFLPGSDEKEAKAVAERIRSRVEAASLPNPTSRVVPWVTVSIGMAILQNGCAVSAEHMQRQADAALYLAKKTGRNRVVVHTPEAEQAS</sequence>
<feature type="transmembrane region" description="Helical" evidence="3">
    <location>
        <begin position="200"/>
        <end position="217"/>
    </location>
</feature>
<keyword evidence="6" id="KW-1185">Reference proteome</keyword>
<evidence type="ECO:0000256" key="3">
    <source>
        <dbReference type="SAM" id="Phobius"/>
    </source>
</evidence>
<accession>A0A2A6J8T5</accession>
<comment type="catalytic activity">
    <reaction evidence="2">
        <text>2 GTP = 3',3'-c-di-GMP + 2 diphosphate</text>
        <dbReference type="Rhea" id="RHEA:24898"/>
        <dbReference type="ChEBI" id="CHEBI:33019"/>
        <dbReference type="ChEBI" id="CHEBI:37565"/>
        <dbReference type="ChEBI" id="CHEBI:58805"/>
        <dbReference type="EC" id="2.7.7.65"/>
    </reaction>
</comment>
<feature type="transmembrane region" description="Helical" evidence="3">
    <location>
        <begin position="64"/>
        <end position="89"/>
    </location>
</feature>
<dbReference type="PROSITE" id="PS50887">
    <property type="entry name" value="GGDEF"/>
    <property type="match status" value="1"/>
</dbReference>
<comment type="caution">
    <text evidence="5">The sequence shown here is derived from an EMBL/GenBank/DDBJ whole genome shotgun (WGS) entry which is preliminary data.</text>
</comment>
<dbReference type="PANTHER" id="PTHR45138:SF9">
    <property type="entry name" value="DIGUANYLATE CYCLASE DGCM-RELATED"/>
    <property type="match status" value="1"/>
</dbReference>
<dbReference type="FunFam" id="3.30.70.270:FF:000001">
    <property type="entry name" value="Diguanylate cyclase domain protein"/>
    <property type="match status" value="1"/>
</dbReference>
<dbReference type="RefSeq" id="WP_097613955.1">
    <property type="nucleotide sequence ID" value="NZ_NWSV01000013.1"/>
</dbReference>
<dbReference type="GO" id="GO:1902201">
    <property type="term" value="P:negative regulation of bacterial-type flagellum-dependent cell motility"/>
    <property type="evidence" value="ECO:0007669"/>
    <property type="project" value="TreeGrafter"/>
</dbReference>
<dbReference type="SUPFAM" id="SSF55073">
    <property type="entry name" value="Nucleotide cyclase"/>
    <property type="match status" value="1"/>
</dbReference>
<dbReference type="Pfam" id="PF00990">
    <property type="entry name" value="GGDEF"/>
    <property type="match status" value="1"/>
</dbReference>
<gene>
    <name evidence="5" type="ORF">CO666_20075</name>
</gene>
<dbReference type="GO" id="GO:0043709">
    <property type="term" value="P:cell adhesion involved in single-species biofilm formation"/>
    <property type="evidence" value="ECO:0007669"/>
    <property type="project" value="TreeGrafter"/>
</dbReference>
<dbReference type="AlphaFoldDB" id="A0A2A6J8T5"/>
<keyword evidence="3" id="KW-0472">Membrane</keyword>
<dbReference type="PANTHER" id="PTHR45138">
    <property type="entry name" value="REGULATORY COMPONENTS OF SENSORY TRANSDUCTION SYSTEM"/>
    <property type="match status" value="1"/>
</dbReference>
<evidence type="ECO:0000256" key="1">
    <source>
        <dbReference type="ARBA" id="ARBA00012528"/>
    </source>
</evidence>
<dbReference type="EMBL" id="NWSV01000013">
    <property type="protein sequence ID" value="PDT02556.1"/>
    <property type="molecule type" value="Genomic_DNA"/>
</dbReference>
<dbReference type="Proteomes" id="UP000220768">
    <property type="component" value="Unassembled WGS sequence"/>
</dbReference>
<feature type="domain" description="GGDEF" evidence="4">
    <location>
        <begin position="283"/>
        <end position="420"/>
    </location>
</feature>
<dbReference type="InterPro" id="IPR043128">
    <property type="entry name" value="Rev_trsase/Diguanyl_cyclase"/>
</dbReference>
<dbReference type="GO" id="GO:0005886">
    <property type="term" value="C:plasma membrane"/>
    <property type="evidence" value="ECO:0007669"/>
    <property type="project" value="TreeGrafter"/>
</dbReference>
<dbReference type="Gene3D" id="3.30.70.270">
    <property type="match status" value="1"/>
</dbReference>
<reference evidence="5 6" key="1">
    <citation type="submission" date="2017-09" db="EMBL/GenBank/DDBJ databases">
        <title>Comparative genomics of rhizobia isolated from Phaseolus vulgaris in China.</title>
        <authorList>
            <person name="Tong W."/>
        </authorList>
    </citation>
    <scope>NUCLEOTIDE SEQUENCE [LARGE SCALE GENOMIC DNA]</scope>
    <source>
        <strain evidence="5 6">C5</strain>
    </source>
</reference>